<dbReference type="Pfam" id="PF00389">
    <property type="entry name" value="2-Hacid_dh"/>
    <property type="match status" value="1"/>
</dbReference>
<dbReference type="InterPro" id="IPR006139">
    <property type="entry name" value="D-isomer_2_OHA_DH_cat_dom"/>
</dbReference>
<reference evidence="6 7" key="1">
    <citation type="submission" date="2017-01" db="EMBL/GenBank/DDBJ databases">
        <authorList>
            <person name="Mah S.A."/>
            <person name="Swanson W.J."/>
            <person name="Moy G.W."/>
            <person name="Vacquier V.D."/>
        </authorList>
    </citation>
    <scope>NUCLEOTIDE SEQUENCE [LARGE SCALE GENOMIC DNA]</scope>
    <source>
        <strain evidence="6 7">NIO-1016</strain>
    </source>
</reference>
<dbReference type="CDD" id="cd05301">
    <property type="entry name" value="GDH"/>
    <property type="match status" value="1"/>
</dbReference>
<keyword evidence="2 3" id="KW-0560">Oxidoreductase</keyword>
<dbReference type="FunFam" id="3.40.50.720:FF:000462">
    <property type="entry name" value="Glyoxylate reductase (NADP+)"/>
    <property type="match status" value="1"/>
</dbReference>
<dbReference type="GO" id="GO:0016618">
    <property type="term" value="F:hydroxypyruvate reductase [NAD(P)H] activity"/>
    <property type="evidence" value="ECO:0007669"/>
    <property type="project" value="TreeGrafter"/>
</dbReference>
<sequence>MRLVKPFVYVTRKVPEEIVTRLSASYEVETWCEEDKAVPRNILIEKASTADALLTVISDGVDEELFSHAPQLKVVANMAVGFDNIDLEAASRHGVAICNTPDVLTDTTADLTFALLLATARRMTEASEFVKEGRWTSWAPMMLVGTDVHHKKIGIVGMGKIGTAVAKRAAGFDMEILYHNRRRHEVAEEMLGAQYRSFDELLEEADFVVCLAPLNEDTRGLFQREHFQKMKQDAMFINASRGPIINEKALIDALKAGDIAAAGLDVFDKEPISADHPFLSMKNVVALPHIGSASRETRIAMMMTCCDNIEAVFDERPPKTLVNKDVLQF</sequence>
<dbReference type="AlphaFoldDB" id="A0A1N6YD17"/>
<feature type="domain" description="D-isomer specific 2-hydroxyacid dehydrogenase catalytic" evidence="4">
    <location>
        <begin position="8"/>
        <end position="323"/>
    </location>
</feature>
<dbReference type="InterPro" id="IPR006140">
    <property type="entry name" value="D-isomer_DH_NAD-bd"/>
</dbReference>
<dbReference type="SUPFAM" id="SSF51735">
    <property type="entry name" value="NAD(P)-binding Rossmann-fold domains"/>
    <property type="match status" value="1"/>
</dbReference>
<feature type="domain" description="D-isomer specific 2-hydroxyacid dehydrogenase NAD-binding" evidence="5">
    <location>
        <begin position="113"/>
        <end position="291"/>
    </location>
</feature>
<dbReference type="PROSITE" id="PS00671">
    <property type="entry name" value="D_2_HYDROXYACID_DH_3"/>
    <property type="match status" value="1"/>
</dbReference>
<evidence type="ECO:0000256" key="3">
    <source>
        <dbReference type="RuleBase" id="RU003719"/>
    </source>
</evidence>
<dbReference type="Gene3D" id="3.40.50.720">
    <property type="entry name" value="NAD(P)-binding Rossmann-like Domain"/>
    <property type="match status" value="2"/>
</dbReference>
<accession>A0A1N6YD17</accession>
<dbReference type="SUPFAM" id="SSF52283">
    <property type="entry name" value="Formate/glycerate dehydrogenase catalytic domain-like"/>
    <property type="match status" value="1"/>
</dbReference>
<dbReference type="GO" id="GO:0030267">
    <property type="term" value="F:glyoxylate reductase (NADPH) activity"/>
    <property type="evidence" value="ECO:0007669"/>
    <property type="project" value="TreeGrafter"/>
</dbReference>
<dbReference type="STRING" id="1017273.SAMN05443094_105236"/>
<name>A0A1N6YD17_9BACI</name>
<dbReference type="PANTHER" id="PTHR10996:SF283">
    <property type="entry name" value="GLYOXYLATE_HYDROXYPYRUVATE REDUCTASE B"/>
    <property type="match status" value="1"/>
</dbReference>
<evidence type="ECO:0000256" key="2">
    <source>
        <dbReference type="ARBA" id="ARBA00023002"/>
    </source>
</evidence>
<gene>
    <name evidence="6" type="ORF">SAMN05443094_105236</name>
</gene>
<dbReference type="Proteomes" id="UP000186385">
    <property type="component" value="Unassembled WGS sequence"/>
</dbReference>
<dbReference type="InterPro" id="IPR036291">
    <property type="entry name" value="NAD(P)-bd_dom_sf"/>
</dbReference>
<evidence type="ECO:0000259" key="5">
    <source>
        <dbReference type="Pfam" id="PF02826"/>
    </source>
</evidence>
<dbReference type="EMBL" id="FTLX01000005">
    <property type="protein sequence ID" value="SIR12440.1"/>
    <property type="molecule type" value="Genomic_DNA"/>
</dbReference>
<dbReference type="GO" id="GO:0005829">
    <property type="term" value="C:cytosol"/>
    <property type="evidence" value="ECO:0007669"/>
    <property type="project" value="TreeGrafter"/>
</dbReference>
<organism evidence="6 7">
    <name type="scientific">Domibacillus enclensis</name>
    <dbReference type="NCBI Taxonomy" id="1017273"/>
    <lineage>
        <taxon>Bacteria</taxon>
        <taxon>Bacillati</taxon>
        <taxon>Bacillota</taxon>
        <taxon>Bacilli</taxon>
        <taxon>Bacillales</taxon>
        <taxon>Bacillaceae</taxon>
        <taxon>Domibacillus</taxon>
    </lineage>
</organism>
<comment type="similarity">
    <text evidence="1 3">Belongs to the D-isomer specific 2-hydroxyacid dehydrogenase family.</text>
</comment>
<protein>
    <submittedName>
        <fullName evidence="6">Glyoxylate reductase</fullName>
    </submittedName>
</protein>
<dbReference type="PANTHER" id="PTHR10996">
    <property type="entry name" value="2-HYDROXYACID DEHYDROGENASE-RELATED"/>
    <property type="match status" value="1"/>
</dbReference>
<dbReference type="PROSITE" id="PS00065">
    <property type="entry name" value="D_2_HYDROXYACID_DH_1"/>
    <property type="match status" value="1"/>
</dbReference>
<dbReference type="GO" id="GO:0051287">
    <property type="term" value="F:NAD binding"/>
    <property type="evidence" value="ECO:0007669"/>
    <property type="project" value="InterPro"/>
</dbReference>
<dbReference type="Pfam" id="PF02826">
    <property type="entry name" value="2-Hacid_dh_C"/>
    <property type="match status" value="1"/>
</dbReference>
<dbReference type="InterPro" id="IPR029752">
    <property type="entry name" value="D-isomer_DH_CS1"/>
</dbReference>
<dbReference type="InterPro" id="IPR029753">
    <property type="entry name" value="D-isomer_DH_CS"/>
</dbReference>
<evidence type="ECO:0000259" key="4">
    <source>
        <dbReference type="Pfam" id="PF00389"/>
    </source>
</evidence>
<proteinExistence type="inferred from homology"/>
<evidence type="ECO:0000313" key="6">
    <source>
        <dbReference type="EMBL" id="SIR12440.1"/>
    </source>
</evidence>
<evidence type="ECO:0000256" key="1">
    <source>
        <dbReference type="ARBA" id="ARBA00005854"/>
    </source>
</evidence>
<dbReference type="InterPro" id="IPR050223">
    <property type="entry name" value="D-isomer_2-hydroxyacid_DH"/>
</dbReference>
<evidence type="ECO:0000313" key="7">
    <source>
        <dbReference type="Proteomes" id="UP000186385"/>
    </source>
</evidence>